<dbReference type="SUPFAM" id="SSF48452">
    <property type="entry name" value="TPR-like"/>
    <property type="match status" value="1"/>
</dbReference>
<accession>A0A7X5UNW3</accession>
<proteinExistence type="predicted"/>
<dbReference type="Gene3D" id="1.25.40.10">
    <property type="entry name" value="Tetratricopeptide repeat domain"/>
    <property type="match status" value="1"/>
</dbReference>
<evidence type="ECO:0000313" key="2">
    <source>
        <dbReference type="EMBL" id="NIJ11479.1"/>
    </source>
</evidence>
<evidence type="ECO:0000313" key="3">
    <source>
        <dbReference type="Proteomes" id="UP000545493"/>
    </source>
</evidence>
<protein>
    <submittedName>
        <fullName evidence="2">Tetratricopeptide (TPR) repeat protein</fullName>
    </submittedName>
</protein>
<organism evidence="2 3">
    <name type="scientific">Saccharomonospora amisosensis</name>
    <dbReference type="NCBI Taxonomy" id="1128677"/>
    <lineage>
        <taxon>Bacteria</taxon>
        <taxon>Bacillati</taxon>
        <taxon>Actinomycetota</taxon>
        <taxon>Actinomycetes</taxon>
        <taxon>Pseudonocardiales</taxon>
        <taxon>Pseudonocardiaceae</taxon>
        <taxon>Saccharomonospora</taxon>
    </lineage>
</organism>
<reference evidence="2 3" key="1">
    <citation type="submission" date="2020-03" db="EMBL/GenBank/DDBJ databases">
        <title>Sequencing the genomes of 1000 actinobacteria strains.</title>
        <authorList>
            <person name="Klenk H.-P."/>
        </authorList>
    </citation>
    <scope>NUCLEOTIDE SEQUENCE [LARGE SCALE GENOMIC DNA]</scope>
    <source>
        <strain evidence="2 3">DSM 45685</strain>
    </source>
</reference>
<sequence>MLGLGLTRQATGDHLDALTHHEQATALDQPTDLARAHAAIAATHRTLDRPEEALHHWRLALTILTDHDISQIEEINTADVRAHLAAPDHSSPTATRKARWPLA</sequence>
<comment type="caution">
    <text evidence="2">The sequence shown here is derived from an EMBL/GenBank/DDBJ whole genome shotgun (WGS) entry which is preliminary data.</text>
</comment>
<name>A0A7X5UNW3_9PSEU</name>
<feature type="region of interest" description="Disordered" evidence="1">
    <location>
        <begin position="84"/>
        <end position="103"/>
    </location>
</feature>
<dbReference type="AlphaFoldDB" id="A0A7X5UNW3"/>
<keyword evidence="3" id="KW-1185">Reference proteome</keyword>
<dbReference type="Pfam" id="PF13424">
    <property type="entry name" value="TPR_12"/>
    <property type="match status" value="1"/>
</dbReference>
<evidence type="ECO:0000256" key="1">
    <source>
        <dbReference type="SAM" id="MobiDB-lite"/>
    </source>
</evidence>
<dbReference type="EMBL" id="JAAOYM010000001">
    <property type="protein sequence ID" value="NIJ11479.1"/>
    <property type="molecule type" value="Genomic_DNA"/>
</dbReference>
<dbReference type="RefSeq" id="WP_167168860.1">
    <property type="nucleotide sequence ID" value="NZ_JAAOYM010000001.1"/>
</dbReference>
<dbReference type="InterPro" id="IPR011990">
    <property type="entry name" value="TPR-like_helical_dom_sf"/>
</dbReference>
<gene>
    <name evidence="2" type="ORF">FHU38_001823</name>
</gene>
<dbReference type="Proteomes" id="UP000545493">
    <property type="component" value="Unassembled WGS sequence"/>
</dbReference>